<reference evidence="2 3" key="1">
    <citation type="submission" date="2019-05" db="EMBL/GenBank/DDBJ databases">
        <title>Another draft genome of Portunus trituberculatus and its Hox gene families provides insights of decapod evolution.</title>
        <authorList>
            <person name="Jeong J.-H."/>
            <person name="Song I."/>
            <person name="Kim S."/>
            <person name="Choi T."/>
            <person name="Kim D."/>
            <person name="Ryu S."/>
            <person name="Kim W."/>
        </authorList>
    </citation>
    <scope>NUCLEOTIDE SEQUENCE [LARGE SCALE GENOMIC DNA]</scope>
    <source>
        <tissue evidence="2">Muscle</tissue>
    </source>
</reference>
<dbReference type="EMBL" id="VSRR010024679">
    <property type="protein sequence ID" value="MPC66383.1"/>
    <property type="molecule type" value="Genomic_DNA"/>
</dbReference>
<evidence type="ECO:0000256" key="1">
    <source>
        <dbReference type="SAM" id="MobiDB-lite"/>
    </source>
</evidence>
<dbReference type="Proteomes" id="UP000324222">
    <property type="component" value="Unassembled WGS sequence"/>
</dbReference>
<comment type="caution">
    <text evidence="2">The sequence shown here is derived from an EMBL/GenBank/DDBJ whole genome shotgun (WGS) entry which is preliminary data.</text>
</comment>
<keyword evidence="3" id="KW-1185">Reference proteome</keyword>
<name>A0A5B7H8B9_PORTR</name>
<feature type="region of interest" description="Disordered" evidence="1">
    <location>
        <begin position="56"/>
        <end position="83"/>
    </location>
</feature>
<accession>A0A5B7H8B9</accession>
<dbReference type="AlphaFoldDB" id="A0A5B7H8B9"/>
<protein>
    <submittedName>
        <fullName evidence="2">Uncharacterized protein</fullName>
    </submittedName>
</protein>
<organism evidence="2 3">
    <name type="scientific">Portunus trituberculatus</name>
    <name type="common">Swimming crab</name>
    <name type="synonym">Neptunus trituberculatus</name>
    <dbReference type="NCBI Taxonomy" id="210409"/>
    <lineage>
        <taxon>Eukaryota</taxon>
        <taxon>Metazoa</taxon>
        <taxon>Ecdysozoa</taxon>
        <taxon>Arthropoda</taxon>
        <taxon>Crustacea</taxon>
        <taxon>Multicrustacea</taxon>
        <taxon>Malacostraca</taxon>
        <taxon>Eumalacostraca</taxon>
        <taxon>Eucarida</taxon>
        <taxon>Decapoda</taxon>
        <taxon>Pleocyemata</taxon>
        <taxon>Brachyura</taxon>
        <taxon>Eubrachyura</taxon>
        <taxon>Portunoidea</taxon>
        <taxon>Portunidae</taxon>
        <taxon>Portuninae</taxon>
        <taxon>Portunus</taxon>
    </lineage>
</organism>
<evidence type="ECO:0000313" key="3">
    <source>
        <dbReference type="Proteomes" id="UP000324222"/>
    </source>
</evidence>
<evidence type="ECO:0000313" key="2">
    <source>
        <dbReference type="EMBL" id="MPC66383.1"/>
    </source>
</evidence>
<proteinExistence type="predicted"/>
<gene>
    <name evidence="2" type="ORF">E2C01_060530</name>
</gene>
<sequence length="83" mass="9349">MCCYHVTRTDPAPLSRVPWHPALLMRQGFALNVATRPGLLRPRYECETHGKRVWSHPLSRPLAGTPRDERPRRGVAAASLPVL</sequence>